<dbReference type="AlphaFoldDB" id="A0AA38PV98"/>
<sequence>MSLEVHGSYISGYSNKSENSFPKVGGVGKGKVLRTPAAGADTIDADMHGSCEYPLKLAVWVGYHLSWAEADERPNDIGHFRANELEHITGTEHPRNRPCAAEGMQPSFQWPVEWKLGGSERRMNSAGYQEDFPEEIIIRIARCVYNVYCKKPEDISRREVMSLLLEMLYGFVKICAKGGVGKMVESWQAKFGRALQTEMLDKIRHIAIGQFHSRADSYIITPETLTMLSQARHVHIVSLNHIHLDKHFICWATGLKMPVEISIRNCYIPESILALPANLSFNFSALIMQGNRGTSYWVEEIVNVWFAQYCSPALVKANLAVDSSIGFQLQQTPFLLPISLQSLTVIAPADDEWPTSLMAEELINIIASCGSLMEFVYKGYFPLVKTRVQLEGPLYSVHGPLGMVYNISPMAGVDSLDLSPSQMEWSLDEFLVDFPNIQKLSFRIRGMGEPEVDIEELLEQYPTATDITIMWDNSGHMGKGVMNSIMNFTISKLRFVELVIGSSEGRHKCRGILAK</sequence>
<reference evidence="1" key="1">
    <citation type="submission" date="2022-08" db="EMBL/GenBank/DDBJ databases">
        <authorList>
            <consortium name="DOE Joint Genome Institute"/>
            <person name="Min B."/>
            <person name="Riley R."/>
            <person name="Sierra-Patev S."/>
            <person name="Naranjo-Ortiz M."/>
            <person name="Looney B."/>
            <person name="Konkel Z."/>
            <person name="Slot J.C."/>
            <person name="Sakamoto Y."/>
            <person name="Steenwyk J.L."/>
            <person name="Rokas A."/>
            <person name="Carro J."/>
            <person name="Camarero S."/>
            <person name="Ferreira P."/>
            <person name="Molpeceres G."/>
            <person name="Ruiz-Duenas F.J."/>
            <person name="Serrano A."/>
            <person name="Henrissat B."/>
            <person name="Drula E."/>
            <person name="Hughes K.W."/>
            <person name="Mata J.L."/>
            <person name="Ishikawa N.K."/>
            <person name="Vargas-Isla R."/>
            <person name="Ushijima S."/>
            <person name="Smith C.A."/>
            <person name="Ahrendt S."/>
            <person name="Andreopoulos W."/>
            <person name="He G."/>
            <person name="Labutti K."/>
            <person name="Lipzen A."/>
            <person name="Ng V."/>
            <person name="Sandor L."/>
            <person name="Barry K."/>
            <person name="Martinez A.T."/>
            <person name="Xiao Y."/>
            <person name="Gibbons J.G."/>
            <person name="Terashima K."/>
            <person name="Hibbett D.S."/>
            <person name="Grigoriev I.V."/>
        </authorList>
    </citation>
    <scope>NUCLEOTIDE SEQUENCE</scope>
    <source>
        <strain evidence="1">TFB7829</strain>
    </source>
</reference>
<proteinExistence type="predicted"/>
<comment type="caution">
    <text evidence="1">The sequence shown here is derived from an EMBL/GenBank/DDBJ whole genome shotgun (WGS) entry which is preliminary data.</text>
</comment>
<name>A0AA38PV98_9AGAR</name>
<evidence type="ECO:0000313" key="1">
    <source>
        <dbReference type="EMBL" id="KAJ3981923.1"/>
    </source>
</evidence>
<organism evidence="1 2">
    <name type="scientific">Lentinula detonsa</name>
    <dbReference type="NCBI Taxonomy" id="2804962"/>
    <lineage>
        <taxon>Eukaryota</taxon>
        <taxon>Fungi</taxon>
        <taxon>Dikarya</taxon>
        <taxon>Basidiomycota</taxon>
        <taxon>Agaricomycotina</taxon>
        <taxon>Agaricomycetes</taxon>
        <taxon>Agaricomycetidae</taxon>
        <taxon>Agaricales</taxon>
        <taxon>Marasmiineae</taxon>
        <taxon>Omphalotaceae</taxon>
        <taxon>Lentinula</taxon>
    </lineage>
</organism>
<gene>
    <name evidence="1" type="ORF">F5890DRAFT_1476568</name>
</gene>
<dbReference type="EMBL" id="MU802087">
    <property type="protein sequence ID" value="KAJ3981923.1"/>
    <property type="molecule type" value="Genomic_DNA"/>
</dbReference>
<evidence type="ECO:0000313" key="2">
    <source>
        <dbReference type="Proteomes" id="UP001163850"/>
    </source>
</evidence>
<protein>
    <submittedName>
        <fullName evidence="1">Uncharacterized protein</fullName>
    </submittedName>
</protein>
<accession>A0AA38PV98</accession>
<dbReference type="Proteomes" id="UP001163850">
    <property type="component" value="Unassembled WGS sequence"/>
</dbReference>